<dbReference type="Proteomes" id="UP000664303">
    <property type="component" value="Unassembled WGS sequence"/>
</dbReference>
<dbReference type="Pfam" id="PF00669">
    <property type="entry name" value="Flagellin_N"/>
    <property type="match status" value="1"/>
</dbReference>
<dbReference type="GO" id="GO:0005198">
    <property type="term" value="F:structural molecule activity"/>
    <property type="evidence" value="ECO:0007669"/>
    <property type="project" value="InterPro"/>
</dbReference>
<keyword evidence="7" id="KW-0966">Cell projection</keyword>
<feature type="domain" description="Flagellin N-terminal" evidence="6">
    <location>
        <begin position="3"/>
        <end position="140"/>
    </location>
</feature>
<dbReference type="AlphaFoldDB" id="A0A939IKW2"/>
<comment type="similarity">
    <text evidence="3">Belongs to the bacterial flagellin family.</text>
</comment>
<protein>
    <submittedName>
        <fullName evidence="7">Flagellar hook-associated protein FlgL</fullName>
    </submittedName>
</protein>
<evidence type="ECO:0000256" key="4">
    <source>
        <dbReference type="ARBA" id="ARBA00022525"/>
    </source>
</evidence>
<dbReference type="SUPFAM" id="SSF64518">
    <property type="entry name" value="Phase 1 flagellin"/>
    <property type="match status" value="1"/>
</dbReference>
<dbReference type="RefSeq" id="WP_206559281.1">
    <property type="nucleotide sequence ID" value="NZ_JAFKCZ010000003.1"/>
</dbReference>
<dbReference type="InterPro" id="IPR001029">
    <property type="entry name" value="Flagellin_N"/>
</dbReference>
<dbReference type="GO" id="GO:0005576">
    <property type="term" value="C:extracellular region"/>
    <property type="evidence" value="ECO:0007669"/>
    <property type="project" value="UniProtKB-SubCell"/>
</dbReference>
<dbReference type="GO" id="GO:0071973">
    <property type="term" value="P:bacterial-type flagellum-dependent cell motility"/>
    <property type="evidence" value="ECO:0007669"/>
    <property type="project" value="InterPro"/>
</dbReference>
<evidence type="ECO:0000256" key="1">
    <source>
        <dbReference type="ARBA" id="ARBA00004365"/>
    </source>
</evidence>
<evidence type="ECO:0000256" key="2">
    <source>
        <dbReference type="ARBA" id="ARBA00004613"/>
    </source>
</evidence>
<evidence type="ECO:0000313" key="7">
    <source>
        <dbReference type="EMBL" id="MBN7795840.1"/>
    </source>
</evidence>
<dbReference type="Gene3D" id="1.20.1330.10">
    <property type="entry name" value="f41 fragment of flagellin, N-terminal domain"/>
    <property type="match status" value="2"/>
</dbReference>
<reference evidence="7" key="1">
    <citation type="submission" date="2021-02" db="EMBL/GenBank/DDBJ databases">
        <title>PHA producing bacteria isolated from coastal sediment in Guangdong, Shenzhen.</title>
        <authorList>
            <person name="Zheng W."/>
            <person name="Yu S."/>
            <person name="Huang Y."/>
        </authorList>
    </citation>
    <scope>NUCLEOTIDE SEQUENCE</scope>
    <source>
        <strain evidence="7">TN14-10</strain>
    </source>
</reference>
<dbReference type="InterPro" id="IPR001492">
    <property type="entry name" value="Flagellin"/>
</dbReference>
<name>A0A939IKW2_9GAMM</name>
<keyword evidence="5" id="KW-0975">Bacterial flagellum</keyword>
<proteinExistence type="inferred from homology"/>
<comment type="subcellular location">
    <subcellularLocation>
        <location evidence="1">Bacterial flagellum</location>
    </subcellularLocation>
    <subcellularLocation>
        <location evidence="2">Secreted</location>
    </subcellularLocation>
</comment>
<dbReference type="InterPro" id="IPR013384">
    <property type="entry name" value="Flagell_FlgL"/>
</dbReference>
<evidence type="ECO:0000259" key="6">
    <source>
        <dbReference type="Pfam" id="PF00669"/>
    </source>
</evidence>
<sequence length="397" mass="42379">MRISTVTMFEQSMTSMNRQQGDFMKVGQQIASGRRVVNPSDDPQAASRAVRVSQAQAVTQQYSDARVSARNALSQQESILNSVSDAIISAKTRIVQAANGTLSDADRDSVASELRGIYETVIGQANATDGNGRYLFGGYQDGSEPFVRTPGGVNYVGDNNSREQRIDASRQMPVADNGVTIFQSVHSGAGYMAEADPANAGSATFKGPQVLDVTDPGYGNAFTIDFTVVGATTTYSVNGGPAQPYGDGAPIQFGGLSMTVKGAPADGDSFTVDRAVNMNTDLFRTFEKALAVLENPAATDAEVAALKNTVNTVMREFDNSLDNVLTTRASVGARLNELDVLDSVAGNRQLNYEQTLSDLVDLDYVEAISEYVLRQVGLQAAQKSFVDIKGMSLFDHL</sequence>
<evidence type="ECO:0000256" key="5">
    <source>
        <dbReference type="ARBA" id="ARBA00023143"/>
    </source>
</evidence>
<dbReference type="NCBIfam" id="TIGR02550">
    <property type="entry name" value="flagell_flgL"/>
    <property type="match status" value="1"/>
</dbReference>
<keyword evidence="7" id="KW-0282">Flagellum</keyword>
<organism evidence="7 8">
    <name type="scientific">Parahaliea mediterranea</name>
    <dbReference type="NCBI Taxonomy" id="651086"/>
    <lineage>
        <taxon>Bacteria</taxon>
        <taxon>Pseudomonadati</taxon>
        <taxon>Pseudomonadota</taxon>
        <taxon>Gammaproteobacteria</taxon>
        <taxon>Cellvibrionales</taxon>
        <taxon>Halieaceae</taxon>
        <taxon>Parahaliea</taxon>
    </lineage>
</organism>
<evidence type="ECO:0000256" key="3">
    <source>
        <dbReference type="ARBA" id="ARBA00005709"/>
    </source>
</evidence>
<keyword evidence="8" id="KW-1185">Reference proteome</keyword>
<dbReference type="PANTHER" id="PTHR42792:SF1">
    <property type="entry name" value="FLAGELLAR HOOK-ASSOCIATED PROTEIN 3"/>
    <property type="match status" value="1"/>
</dbReference>
<evidence type="ECO:0000313" key="8">
    <source>
        <dbReference type="Proteomes" id="UP000664303"/>
    </source>
</evidence>
<dbReference type="PANTHER" id="PTHR42792">
    <property type="entry name" value="FLAGELLIN"/>
    <property type="match status" value="1"/>
</dbReference>
<gene>
    <name evidence="7" type="primary">flgL</name>
    <name evidence="7" type="ORF">JYP50_04510</name>
</gene>
<accession>A0A939IKW2</accession>
<comment type="caution">
    <text evidence="7">The sequence shown here is derived from an EMBL/GenBank/DDBJ whole genome shotgun (WGS) entry which is preliminary data.</text>
</comment>
<keyword evidence="7" id="KW-0969">Cilium</keyword>
<keyword evidence="4" id="KW-0964">Secreted</keyword>
<dbReference type="EMBL" id="JAFKCZ010000003">
    <property type="protein sequence ID" value="MBN7795840.1"/>
    <property type="molecule type" value="Genomic_DNA"/>
</dbReference>
<dbReference type="GO" id="GO:0009424">
    <property type="term" value="C:bacterial-type flagellum hook"/>
    <property type="evidence" value="ECO:0007669"/>
    <property type="project" value="InterPro"/>
</dbReference>